<evidence type="ECO:0000256" key="1">
    <source>
        <dbReference type="SAM" id="SignalP"/>
    </source>
</evidence>
<keyword evidence="3" id="KW-1185">Reference proteome</keyword>
<dbReference type="Gene3D" id="3.20.20.140">
    <property type="entry name" value="Metal-dependent hydrolases"/>
    <property type="match status" value="1"/>
</dbReference>
<name>A0A512SYS8_9MICO</name>
<feature type="signal peptide" evidence="1">
    <location>
        <begin position="1"/>
        <end position="18"/>
    </location>
</feature>
<sequence>MLASLVALMAAAPGAASAGREWWEPVAPQTPDSQVDVVGAPFTGTTAAGEVRGLVDAHTHMFSDEGFGGNVVCGRTFSPHGIADALKDCRAHQPNGNLALIENLTNARQGGNPFASHDTVGWPTFRFWPAYDSFTHQQMYYKWVERAWRGGQRILVNDLVSNSGLCTINGVVNPPNTSSCNDMDAVRREAERTRELEAFVDAQYGGAGKGWFRVVTTPAQARSVVEQGKLAVVLGVEVSEPFGCKQTLTIPACGRAQIDRGLDELKALGVSSMFLCHKFDNALCGVRYDEGTTGVIVNLGQFLTTGTWWNPRTCRPGEVPDHTVAGGVLPKELAVAFPLAVLPVYPAGPHCNPRGLSSLGEYAVRGLVKRHMMVEVDHMSAKAAARTFSILEETRYAGALSSHSWMAEPFMERLYSLGGFATQYGHGTTQFVADWRASKAQRDRFGVGYGFGMDMNGFGGTPPPREGAATSAAGPVVYPFRSADGGSVLSRQRTGERVWDVNVDGVAHYGQVPDWVEDLRLVGGQELVDDLMAGAESYLRTWEEAAAH</sequence>
<evidence type="ECO:0000313" key="3">
    <source>
        <dbReference type="Proteomes" id="UP000321793"/>
    </source>
</evidence>
<dbReference type="SUPFAM" id="SSF51556">
    <property type="entry name" value="Metallo-dependent hydrolases"/>
    <property type="match status" value="1"/>
</dbReference>
<accession>A0A512SYS8</accession>
<keyword evidence="1" id="KW-0732">Signal</keyword>
<dbReference type="OrthoDB" id="2479530at2"/>
<protein>
    <recommendedName>
        <fullName evidence="4">Peptidase</fullName>
    </recommendedName>
</protein>
<evidence type="ECO:0000313" key="2">
    <source>
        <dbReference type="EMBL" id="GEQ13108.1"/>
    </source>
</evidence>
<dbReference type="AlphaFoldDB" id="A0A512SYS8"/>
<feature type="chain" id="PRO_5038886668" description="Peptidase" evidence="1">
    <location>
        <begin position="19"/>
        <end position="548"/>
    </location>
</feature>
<gene>
    <name evidence="2" type="ORF">KLO01_11550</name>
</gene>
<organism evidence="2 3">
    <name type="scientific">Knoellia locipacati</name>
    <dbReference type="NCBI Taxonomy" id="882824"/>
    <lineage>
        <taxon>Bacteria</taxon>
        <taxon>Bacillati</taxon>
        <taxon>Actinomycetota</taxon>
        <taxon>Actinomycetes</taxon>
        <taxon>Micrococcales</taxon>
        <taxon>Intrasporangiaceae</taxon>
        <taxon>Knoellia</taxon>
    </lineage>
</organism>
<reference evidence="2 3" key="1">
    <citation type="submission" date="2019-07" db="EMBL/GenBank/DDBJ databases">
        <title>Whole genome shotgun sequence of Knoellia locipacati NBRC 109775.</title>
        <authorList>
            <person name="Hosoyama A."/>
            <person name="Uohara A."/>
            <person name="Ohji S."/>
            <person name="Ichikawa N."/>
        </authorList>
    </citation>
    <scope>NUCLEOTIDE SEQUENCE [LARGE SCALE GENOMIC DNA]</scope>
    <source>
        <strain evidence="2 3">NBRC 109775</strain>
    </source>
</reference>
<proteinExistence type="predicted"/>
<dbReference type="EMBL" id="BKBA01000003">
    <property type="protein sequence ID" value="GEQ13108.1"/>
    <property type="molecule type" value="Genomic_DNA"/>
</dbReference>
<dbReference type="InterPro" id="IPR032466">
    <property type="entry name" value="Metal_Hydrolase"/>
</dbReference>
<comment type="caution">
    <text evidence="2">The sequence shown here is derived from an EMBL/GenBank/DDBJ whole genome shotgun (WGS) entry which is preliminary data.</text>
</comment>
<evidence type="ECO:0008006" key="4">
    <source>
        <dbReference type="Google" id="ProtNLM"/>
    </source>
</evidence>
<dbReference type="Proteomes" id="UP000321793">
    <property type="component" value="Unassembled WGS sequence"/>
</dbReference>